<reference evidence="2" key="1">
    <citation type="submission" date="2025-08" db="UniProtKB">
        <authorList>
            <consortium name="Ensembl"/>
        </authorList>
    </citation>
    <scope>IDENTIFICATION</scope>
</reference>
<name>A0A8C8YK03_PROSS</name>
<evidence type="ECO:0000256" key="1">
    <source>
        <dbReference type="SAM" id="SignalP"/>
    </source>
</evidence>
<evidence type="ECO:0000313" key="2">
    <source>
        <dbReference type="Ensembl" id="ENSPSMP00000005056.1"/>
    </source>
</evidence>
<reference evidence="2" key="2">
    <citation type="submission" date="2025-09" db="UniProtKB">
        <authorList>
            <consortium name="Ensembl"/>
        </authorList>
    </citation>
    <scope>IDENTIFICATION</scope>
</reference>
<dbReference type="Proteomes" id="UP000694414">
    <property type="component" value="Unplaced"/>
</dbReference>
<protein>
    <recommendedName>
        <fullName evidence="4">Secreted protein</fullName>
    </recommendedName>
</protein>
<dbReference type="GeneTree" id="ENSGT00910000147851"/>
<keyword evidence="1" id="KW-0732">Signal</keyword>
<proteinExistence type="predicted"/>
<evidence type="ECO:0000313" key="3">
    <source>
        <dbReference type="Proteomes" id="UP000694414"/>
    </source>
</evidence>
<keyword evidence="3" id="KW-1185">Reference proteome</keyword>
<feature type="chain" id="PRO_5034005805" description="Secreted protein" evidence="1">
    <location>
        <begin position="19"/>
        <end position="148"/>
    </location>
</feature>
<sequence>MNYILYLCVLCLCMKAQSLEALPLVALVLSFCGVWFKDWFSKSRFRCVFHLAHWPASVNLQFRGTVLGSEIFLGVEENSADVQSWQKSVTLSCEGSRLCYTVAALEVCTVKSEKGKAKVVLVKYLLIVPYPLRLTFPSCPGANTGATP</sequence>
<evidence type="ECO:0008006" key="4">
    <source>
        <dbReference type="Google" id="ProtNLM"/>
    </source>
</evidence>
<dbReference type="Ensembl" id="ENSPSMT00000006064.1">
    <property type="protein sequence ID" value="ENSPSMP00000005056.1"/>
    <property type="gene ID" value="ENSPSMG00000003935.1"/>
</dbReference>
<accession>A0A8C8YK03</accession>
<dbReference type="AlphaFoldDB" id="A0A8C8YK03"/>
<organism evidence="2 3">
    <name type="scientific">Prolemur simus</name>
    <name type="common">Greater bamboo lemur</name>
    <name type="synonym">Hapalemur simus</name>
    <dbReference type="NCBI Taxonomy" id="1328070"/>
    <lineage>
        <taxon>Eukaryota</taxon>
        <taxon>Metazoa</taxon>
        <taxon>Chordata</taxon>
        <taxon>Craniata</taxon>
        <taxon>Vertebrata</taxon>
        <taxon>Euteleostomi</taxon>
        <taxon>Mammalia</taxon>
        <taxon>Eutheria</taxon>
        <taxon>Euarchontoglires</taxon>
        <taxon>Primates</taxon>
        <taxon>Strepsirrhini</taxon>
        <taxon>Lemuriformes</taxon>
        <taxon>Lemuridae</taxon>
        <taxon>Prolemur</taxon>
    </lineage>
</organism>
<feature type="signal peptide" evidence="1">
    <location>
        <begin position="1"/>
        <end position="18"/>
    </location>
</feature>